<evidence type="ECO:0000256" key="2">
    <source>
        <dbReference type="ARBA" id="ARBA00022837"/>
    </source>
</evidence>
<dbReference type="PANTHER" id="PTHR23048">
    <property type="entry name" value="MYOSIN LIGHT CHAIN 1, 3"/>
    <property type="match status" value="1"/>
</dbReference>
<dbReference type="GO" id="GO:0016460">
    <property type="term" value="C:myosin II complex"/>
    <property type="evidence" value="ECO:0007669"/>
    <property type="project" value="TreeGrafter"/>
</dbReference>
<dbReference type="InterPro" id="IPR002048">
    <property type="entry name" value="EF_hand_dom"/>
</dbReference>
<evidence type="ECO:0000256" key="1">
    <source>
        <dbReference type="ARBA" id="ARBA00022737"/>
    </source>
</evidence>
<dbReference type="PROSITE" id="PS00018">
    <property type="entry name" value="EF_HAND_1"/>
    <property type="match status" value="2"/>
</dbReference>
<comment type="caution">
    <text evidence="5">The sequence shown here is derived from an EMBL/GenBank/DDBJ whole genome shotgun (WGS) entry which is preliminary data.</text>
</comment>
<dbReference type="Gene3D" id="1.10.238.10">
    <property type="entry name" value="EF-hand"/>
    <property type="match status" value="2"/>
</dbReference>
<dbReference type="CDD" id="cd00051">
    <property type="entry name" value="EFh"/>
    <property type="match status" value="2"/>
</dbReference>
<organism evidence="5 6">
    <name type="scientific">Tropilaelaps mercedesae</name>
    <dbReference type="NCBI Taxonomy" id="418985"/>
    <lineage>
        <taxon>Eukaryota</taxon>
        <taxon>Metazoa</taxon>
        <taxon>Ecdysozoa</taxon>
        <taxon>Arthropoda</taxon>
        <taxon>Chelicerata</taxon>
        <taxon>Arachnida</taxon>
        <taxon>Acari</taxon>
        <taxon>Parasitiformes</taxon>
        <taxon>Mesostigmata</taxon>
        <taxon>Gamasina</taxon>
        <taxon>Dermanyssoidea</taxon>
        <taxon>Laelapidae</taxon>
        <taxon>Tropilaelaps</taxon>
    </lineage>
</organism>
<evidence type="ECO:0000256" key="3">
    <source>
        <dbReference type="SAM" id="MobiDB-lite"/>
    </source>
</evidence>
<reference evidence="5 6" key="1">
    <citation type="journal article" date="2017" name="Gigascience">
        <title>Draft genome of the honey bee ectoparasitic mite, Tropilaelaps mercedesae, is shaped by the parasitic life history.</title>
        <authorList>
            <person name="Dong X."/>
            <person name="Armstrong S.D."/>
            <person name="Xia D."/>
            <person name="Makepeace B.L."/>
            <person name="Darby A.C."/>
            <person name="Kadowaki T."/>
        </authorList>
    </citation>
    <scope>NUCLEOTIDE SEQUENCE [LARGE SCALE GENOMIC DNA]</scope>
    <source>
        <strain evidence="5">Wuxi-XJTLU</strain>
    </source>
</reference>
<dbReference type="OrthoDB" id="26525at2759"/>
<dbReference type="FunFam" id="1.10.238.10:FF:000003">
    <property type="entry name" value="Calmodulin A"/>
    <property type="match status" value="1"/>
</dbReference>
<keyword evidence="6" id="KW-1185">Reference proteome</keyword>
<dbReference type="InterPro" id="IPR018247">
    <property type="entry name" value="EF_Hand_1_Ca_BS"/>
</dbReference>
<dbReference type="SMART" id="SM00054">
    <property type="entry name" value="EFh"/>
    <property type="match status" value="3"/>
</dbReference>
<dbReference type="Pfam" id="PF13499">
    <property type="entry name" value="EF-hand_7"/>
    <property type="match status" value="2"/>
</dbReference>
<dbReference type="PANTHER" id="PTHR23048:SF0">
    <property type="entry name" value="CALMODULIN LIKE 3"/>
    <property type="match status" value="1"/>
</dbReference>
<dbReference type="InterPro" id="IPR011992">
    <property type="entry name" value="EF-hand-dom_pair"/>
</dbReference>
<accession>A0A1V9X3Q6</accession>
<feature type="domain" description="EF-hand" evidence="4">
    <location>
        <begin position="65"/>
        <end position="100"/>
    </location>
</feature>
<protein>
    <submittedName>
        <fullName evidence="5">Calcium-binding protein E63-1-like</fullName>
    </submittedName>
</protein>
<gene>
    <name evidence="5" type="ORF">BIW11_04644</name>
</gene>
<dbReference type="STRING" id="418985.A0A1V9X3Q6"/>
<dbReference type="SUPFAM" id="SSF47473">
    <property type="entry name" value="EF-hand"/>
    <property type="match status" value="1"/>
</dbReference>
<dbReference type="InParanoid" id="A0A1V9X3Q6"/>
<evidence type="ECO:0000313" key="6">
    <source>
        <dbReference type="Proteomes" id="UP000192247"/>
    </source>
</evidence>
<dbReference type="PROSITE" id="PS50222">
    <property type="entry name" value="EF_HAND_2"/>
    <property type="match status" value="2"/>
</dbReference>
<dbReference type="GO" id="GO:0005509">
    <property type="term" value="F:calcium ion binding"/>
    <property type="evidence" value="ECO:0007669"/>
    <property type="project" value="InterPro"/>
</dbReference>
<evidence type="ECO:0000313" key="5">
    <source>
        <dbReference type="EMBL" id="OQR68026.1"/>
    </source>
</evidence>
<dbReference type="InterPro" id="IPR050230">
    <property type="entry name" value="CALM/Myosin/TropC-like"/>
</dbReference>
<feature type="domain" description="EF-hand" evidence="4">
    <location>
        <begin position="166"/>
        <end position="191"/>
    </location>
</feature>
<name>A0A1V9X3Q6_9ACAR</name>
<dbReference type="EMBL" id="MNPL01026334">
    <property type="protein sequence ID" value="OQR68026.1"/>
    <property type="molecule type" value="Genomic_DNA"/>
</dbReference>
<sequence length="301" mass="33922">MCETTVALRRPVRRSSVQVEMQRTEKTCLTICQPDDDDDVSPPATSSSSRSKEKEKQPETTGRLQRLKELHTAFNMLDANHDGRVSLDELQDMLRRMGFNIPREGLDLLLQDKTTSPAGQVSLSEFEFLQWIEDVLSKDATQSGTEDVDQDMIAAFKTPLCHSDNQIFDTDGDGFITRAELRGAMDTIGEKLTEEELDEILQHTDVDRDGRIDYQGGAITLHGMSLRMGPCVKAMPLSAAALKRIVRSPNRRSLLHRRRQNRIATPRGIFVTFGLKTRPAIYDGDTGPCRRHIKNRAARNK</sequence>
<evidence type="ECO:0000259" key="4">
    <source>
        <dbReference type="PROSITE" id="PS50222"/>
    </source>
</evidence>
<dbReference type="Proteomes" id="UP000192247">
    <property type="component" value="Unassembled WGS sequence"/>
</dbReference>
<dbReference type="AlphaFoldDB" id="A0A1V9X3Q6"/>
<feature type="region of interest" description="Disordered" evidence="3">
    <location>
        <begin position="32"/>
        <end position="62"/>
    </location>
</feature>
<keyword evidence="2" id="KW-0106">Calcium</keyword>
<proteinExistence type="predicted"/>
<keyword evidence="1" id="KW-0677">Repeat</keyword>